<evidence type="ECO:0000256" key="3">
    <source>
        <dbReference type="PROSITE-ProRule" id="PRU00023"/>
    </source>
</evidence>
<organism evidence="4 5">
    <name type="scientific">Pestalotiopsis fici (strain W106-1 / CGMCC3.15140)</name>
    <dbReference type="NCBI Taxonomy" id="1229662"/>
    <lineage>
        <taxon>Eukaryota</taxon>
        <taxon>Fungi</taxon>
        <taxon>Dikarya</taxon>
        <taxon>Ascomycota</taxon>
        <taxon>Pezizomycotina</taxon>
        <taxon>Sordariomycetes</taxon>
        <taxon>Xylariomycetidae</taxon>
        <taxon>Amphisphaeriales</taxon>
        <taxon>Sporocadaceae</taxon>
        <taxon>Pestalotiopsis</taxon>
    </lineage>
</organism>
<dbReference type="InterPro" id="IPR036770">
    <property type="entry name" value="Ankyrin_rpt-contain_sf"/>
</dbReference>
<proteinExistence type="predicted"/>
<feature type="repeat" description="ANK" evidence="3">
    <location>
        <begin position="185"/>
        <end position="209"/>
    </location>
</feature>
<accession>W3XAJ2</accession>
<sequence length="336" mass="37876">MASLGALPVELLRIIGDYVYADAATNYAAPQSRHGAVNDLVSLTMTSRHFHGVFNPLLYHWDRGHGLYAMSWAINRHKPRTLQKILAVGVDVDREVHDYSSGMTARPISMALESRSLDCLKLLLEYGANPDGAHVSDHPYRISDSSSALYFSQSQHREDEEVALILLKHGARKYFRMPYTLKPIVSTTALHQAAACGHVKVVQHLLAEGDIEVDMPDKFGRTPFYHAAIRHEDTTAILQMLLEHGANRSSDTCILERALRDGHVENVILLLCKQTDFCHQTLYNYLYDLNYRLLERTKTFPGDSLDEDVPRIISKLIDLGADFNNPPPPFFDEHGK</sequence>
<dbReference type="GeneID" id="19269943"/>
<dbReference type="SUPFAM" id="SSF48403">
    <property type="entry name" value="Ankyrin repeat"/>
    <property type="match status" value="1"/>
</dbReference>
<dbReference type="HOGENOM" id="CLU_060156_0_0_1"/>
<dbReference type="InParanoid" id="W3XAJ2"/>
<keyword evidence="2 3" id="KW-0040">ANK repeat</keyword>
<dbReference type="PROSITE" id="PS50297">
    <property type="entry name" value="ANK_REP_REGION"/>
    <property type="match status" value="2"/>
</dbReference>
<dbReference type="KEGG" id="pfy:PFICI_04930"/>
<dbReference type="OrthoDB" id="341259at2759"/>
<dbReference type="eggNOG" id="ENOG502TE7C">
    <property type="taxonomic scope" value="Eukaryota"/>
</dbReference>
<reference evidence="5" key="1">
    <citation type="journal article" date="2015" name="BMC Genomics">
        <title>Genomic and transcriptomic analysis of the endophytic fungus Pestalotiopsis fici reveals its lifestyle and high potential for synthesis of natural products.</title>
        <authorList>
            <person name="Wang X."/>
            <person name="Zhang X."/>
            <person name="Liu L."/>
            <person name="Xiang M."/>
            <person name="Wang W."/>
            <person name="Sun X."/>
            <person name="Che Y."/>
            <person name="Guo L."/>
            <person name="Liu G."/>
            <person name="Guo L."/>
            <person name="Wang C."/>
            <person name="Yin W.B."/>
            <person name="Stadler M."/>
            <person name="Zhang X."/>
            <person name="Liu X."/>
        </authorList>
    </citation>
    <scope>NUCLEOTIDE SEQUENCE [LARGE SCALE GENOMIC DNA]</scope>
    <source>
        <strain evidence="5">W106-1 / CGMCC3.15140</strain>
    </source>
</reference>
<evidence type="ECO:0000313" key="4">
    <source>
        <dbReference type="EMBL" id="ETS83054.1"/>
    </source>
</evidence>
<gene>
    <name evidence="4" type="ORF">PFICI_04930</name>
</gene>
<dbReference type="InterPro" id="IPR002110">
    <property type="entry name" value="Ankyrin_rpt"/>
</dbReference>
<dbReference type="Proteomes" id="UP000030651">
    <property type="component" value="Unassembled WGS sequence"/>
</dbReference>
<feature type="repeat" description="ANK" evidence="3">
    <location>
        <begin position="219"/>
        <end position="253"/>
    </location>
</feature>
<dbReference type="EMBL" id="KI912111">
    <property type="protein sequence ID" value="ETS83054.1"/>
    <property type="molecule type" value="Genomic_DNA"/>
</dbReference>
<evidence type="ECO:0000313" key="5">
    <source>
        <dbReference type="Proteomes" id="UP000030651"/>
    </source>
</evidence>
<keyword evidence="1" id="KW-0677">Repeat</keyword>
<dbReference type="PROSITE" id="PS50088">
    <property type="entry name" value="ANK_REPEAT"/>
    <property type="match status" value="2"/>
</dbReference>
<dbReference type="SMART" id="SM00248">
    <property type="entry name" value="ANK"/>
    <property type="match status" value="4"/>
</dbReference>
<evidence type="ECO:0000256" key="1">
    <source>
        <dbReference type="ARBA" id="ARBA00022737"/>
    </source>
</evidence>
<evidence type="ECO:0000256" key="2">
    <source>
        <dbReference type="ARBA" id="ARBA00023043"/>
    </source>
</evidence>
<dbReference type="RefSeq" id="XP_007831702.1">
    <property type="nucleotide sequence ID" value="XM_007833511.1"/>
</dbReference>
<dbReference type="Gene3D" id="1.25.40.20">
    <property type="entry name" value="Ankyrin repeat-containing domain"/>
    <property type="match status" value="2"/>
</dbReference>
<keyword evidence="5" id="KW-1185">Reference proteome</keyword>
<dbReference type="PANTHER" id="PTHR24189">
    <property type="entry name" value="MYOTROPHIN"/>
    <property type="match status" value="1"/>
</dbReference>
<dbReference type="AlphaFoldDB" id="W3XAJ2"/>
<name>W3XAJ2_PESFW</name>
<dbReference type="InterPro" id="IPR050745">
    <property type="entry name" value="Multifunctional_regulatory"/>
</dbReference>
<dbReference type="Pfam" id="PF12796">
    <property type="entry name" value="Ank_2"/>
    <property type="match status" value="1"/>
</dbReference>
<protein>
    <submittedName>
        <fullName evidence="4">Uncharacterized protein</fullName>
    </submittedName>
</protein>